<dbReference type="RefSeq" id="WP_091675265.1">
    <property type="nucleotide sequence ID" value="NZ_FOKG01000014.1"/>
</dbReference>
<evidence type="ECO:0000313" key="1">
    <source>
        <dbReference type="EMBL" id="SFB50085.1"/>
    </source>
</evidence>
<keyword evidence="2" id="KW-1185">Reference proteome</keyword>
<reference evidence="2" key="1">
    <citation type="submission" date="2016-10" db="EMBL/GenBank/DDBJ databases">
        <authorList>
            <person name="Varghese N."/>
            <person name="Submissions S."/>
        </authorList>
    </citation>
    <scope>NUCLEOTIDE SEQUENCE [LARGE SCALE GENOMIC DNA]</scope>
    <source>
        <strain evidence="2">CGMCC 4.3568</strain>
    </source>
</reference>
<accession>A0A1I1BI93</accession>
<evidence type="ECO:0008006" key="3">
    <source>
        <dbReference type="Google" id="ProtNLM"/>
    </source>
</evidence>
<dbReference type="STRING" id="490629.SAMN05216266_114140"/>
<name>A0A1I1BI93_9PSEU</name>
<dbReference type="OrthoDB" id="495805at2"/>
<sequence length="77" mass="8821">MTATERVTGTRDEHFDLTSVLYHTLQEAETLQQYINDARQAGDEEAAELFQELRDHDQHCAGQVKKLLAQRFQQASS</sequence>
<dbReference type="Proteomes" id="UP000243799">
    <property type="component" value="Unassembled WGS sequence"/>
</dbReference>
<dbReference type="AlphaFoldDB" id="A0A1I1BI93"/>
<dbReference type="EMBL" id="FOKG01000014">
    <property type="protein sequence ID" value="SFB50085.1"/>
    <property type="molecule type" value="Genomic_DNA"/>
</dbReference>
<protein>
    <recommendedName>
        <fullName evidence="3">Ferritin-like diiron domain-containing protein</fullName>
    </recommendedName>
</protein>
<evidence type="ECO:0000313" key="2">
    <source>
        <dbReference type="Proteomes" id="UP000243799"/>
    </source>
</evidence>
<proteinExistence type="predicted"/>
<gene>
    <name evidence="1" type="ORF">SAMN05216266_114140</name>
</gene>
<organism evidence="1 2">
    <name type="scientific">Amycolatopsis marina</name>
    <dbReference type="NCBI Taxonomy" id="490629"/>
    <lineage>
        <taxon>Bacteria</taxon>
        <taxon>Bacillati</taxon>
        <taxon>Actinomycetota</taxon>
        <taxon>Actinomycetes</taxon>
        <taxon>Pseudonocardiales</taxon>
        <taxon>Pseudonocardiaceae</taxon>
        <taxon>Amycolatopsis</taxon>
    </lineage>
</organism>